<dbReference type="EMBL" id="CAUYUJ010015322">
    <property type="protein sequence ID" value="CAK0852554.1"/>
    <property type="molecule type" value="Genomic_DNA"/>
</dbReference>
<reference evidence="2" key="1">
    <citation type="submission" date="2023-10" db="EMBL/GenBank/DDBJ databases">
        <authorList>
            <person name="Chen Y."/>
            <person name="Shah S."/>
            <person name="Dougan E. K."/>
            <person name="Thang M."/>
            <person name="Chan C."/>
        </authorList>
    </citation>
    <scope>NUCLEOTIDE SEQUENCE [LARGE SCALE GENOMIC DNA]</scope>
</reference>
<feature type="compositionally biased region" description="Basic and acidic residues" evidence="1">
    <location>
        <begin position="16"/>
        <end position="30"/>
    </location>
</feature>
<proteinExistence type="predicted"/>
<protein>
    <submittedName>
        <fullName evidence="2">Uncharacterized protein</fullName>
    </submittedName>
</protein>
<comment type="caution">
    <text evidence="2">The sequence shown here is derived from an EMBL/GenBank/DDBJ whole genome shotgun (WGS) entry which is preliminary data.</text>
</comment>
<evidence type="ECO:0000313" key="4">
    <source>
        <dbReference type="Proteomes" id="UP001189429"/>
    </source>
</evidence>
<evidence type="ECO:0000313" key="3">
    <source>
        <dbReference type="EMBL" id="CAK0885590.1"/>
    </source>
</evidence>
<name>A0ABN9U1R8_9DINO</name>
<organism evidence="2 4">
    <name type="scientific">Prorocentrum cordatum</name>
    <dbReference type="NCBI Taxonomy" id="2364126"/>
    <lineage>
        <taxon>Eukaryota</taxon>
        <taxon>Sar</taxon>
        <taxon>Alveolata</taxon>
        <taxon>Dinophyceae</taxon>
        <taxon>Prorocentrales</taxon>
        <taxon>Prorocentraceae</taxon>
        <taxon>Prorocentrum</taxon>
    </lineage>
</organism>
<evidence type="ECO:0000313" key="2">
    <source>
        <dbReference type="EMBL" id="CAK0852554.1"/>
    </source>
</evidence>
<gene>
    <name evidence="2" type="ORF">PCOR1329_LOCUS44297</name>
    <name evidence="3" type="ORF">PCOR1329_LOCUS67171</name>
</gene>
<accession>A0ABN9U1R8</accession>
<feature type="non-terminal residue" evidence="2">
    <location>
        <position position="217"/>
    </location>
</feature>
<evidence type="ECO:0000256" key="1">
    <source>
        <dbReference type="SAM" id="MobiDB-lite"/>
    </source>
</evidence>
<sequence>AAAATLAPRQKQPRGGPKEAVGKESGPGDHNDEEIMPMQKLTLDNAQMIRQLSGSLWDFFLIPGEHSAVAAAVAAGTTYAEQAKEKNNKDLGPPHLHIGVDFFLEMGLNDKAEGANKTILTEFRTLIDVLGMQGFGGIVSYFKVKKAYSEDQINAIREGNQGPHVKISRTTQIGDLRKAIVDTLRAAGAEQIFGAPPPSGLERKVQAALRARQLAME</sequence>
<dbReference type="EMBL" id="CAUYUJ010018693">
    <property type="protein sequence ID" value="CAK0885590.1"/>
    <property type="molecule type" value="Genomic_DNA"/>
</dbReference>
<keyword evidence="4" id="KW-1185">Reference proteome</keyword>
<dbReference type="Proteomes" id="UP001189429">
    <property type="component" value="Unassembled WGS sequence"/>
</dbReference>
<feature type="region of interest" description="Disordered" evidence="1">
    <location>
        <begin position="1"/>
        <end position="34"/>
    </location>
</feature>
<feature type="non-terminal residue" evidence="2">
    <location>
        <position position="1"/>
    </location>
</feature>